<dbReference type="GO" id="GO:0005737">
    <property type="term" value="C:cytoplasm"/>
    <property type="evidence" value="ECO:0007669"/>
    <property type="project" value="TreeGrafter"/>
</dbReference>
<dbReference type="Proteomes" id="UP000290365">
    <property type="component" value="Chromosome"/>
</dbReference>
<dbReference type="SUPFAM" id="SSF55729">
    <property type="entry name" value="Acyl-CoA N-acyltransferases (Nat)"/>
    <property type="match status" value="1"/>
</dbReference>
<dbReference type="Pfam" id="PF13302">
    <property type="entry name" value="Acetyltransf_3"/>
    <property type="match status" value="1"/>
</dbReference>
<keyword evidence="2" id="KW-0808">Transferase</keyword>
<dbReference type="KEGG" id="kbs:EPA93_42255"/>
<reference evidence="2 3" key="1">
    <citation type="submission" date="2019-01" db="EMBL/GenBank/DDBJ databases">
        <title>Ktedonosporobacter rubrisoli SCAWS-G2.</title>
        <authorList>
            <person name="Huang Y."/>
            <person name="Yan B."/>
        </authorList>
    </citation>
    <scope>NUCLEOTIDE SEQUENCE [LARGE SCALE GENOMIC DNA]</scope>
    <source>
        <strain evidence="2 3">SCAWS-G2</strain>
    </source>
</reference>
<keyword evidence="3" id="KW-1185">Reference proteome</keyword>
<dbReference type="AlphaFoldDB" id="A0A4P6K2Z4"/>
<dbReference type="InterPro" id="IPR000182">
    <property type="entry name" value="GNAT_dom"/>
</dbReference>
<evidence type="ECO:0000259" key="1">
    <source>
        <dbReference type="PROSITE" id="PS51186"/>
    </source>
</evidence>
<dbReference type="EMBL" id="CP035758">
    <property type="protein sequence ID" value="QBD82253.1"/>
    <property type="molecule type" value="Genomic_DNA"/>
</dbReference>
<evidence type="ECO:0000313" key="2">
    <source>
        <dbReference type="EMBL" id="QBD82253.1"/>
    </source>
</evidence>
<proteinExistence type="predicted"/>
<feature type="domain" description="N-acetyltransferase" evidence="1">
    <location>
        <begin position="20"/>
        <end position="178"/>
    </location>
</feature>
<evidence type="ECO:0000313" key="3">
    <source>
        <dbReference type="Proteomes" id="UP000290365"/>
    </source>
</evidence>
<dbReference type="GO" id="GO:0008999">
    <property type="term" value="F:protein-N-terminal-alanine acetyltransferase activity"/>
    <property type="evidence" value="ECO:0007669"/>
    <property type="project" value="TreeGrafter"/>
</dbReference>
<dbReference type="OrthoDB" id="9795206at2"/>
<name>A0A4P6K2Z4_KTERU</name>
<organism evidence="2 3">
    <name type="scientific">Ktedonosporobacter rubrisoli</name>
    <dbReference type="NCBI Taxonomy" id="2509675"/>
    <lineage>
        <taxon>Bacteria</taxon>
        <taxon>Bacillati</taxon>
        <taxon>Chloroflexota</taxon>
        <taxon>Ktedonobacteria</taxon>
        <taxon>Ktedonobacterales</taxon>
        <taxon>Ktedonosporobacteraceae</taxon>
        <taxon>Ktedonosporobacter</taxon>
    </lineage>
</organism>
<dbReference type="InterPro" id="IPR051908">
    <property type="entry name" value="Ribosomal_N-acetyltransferase"/>
</dbReference>
<dbReference type="PROSITE" id="PS51186">
    <property type="entry name" value="GNAT"/>
    <property type="match status" value="1"/>
</dbReference>
<gene>
    <name evidence="2" type="ORF">EPA93_42255</name>
</gene>
<dbReference type="RefSeq" id="WP_129893322.1">
    <property type="nucleotide sequence ID" value="NZ_CP035758.1"/>
</dbReference>
<accession>A0A4P6K2Z4</accession>
<dbReference type="GO" id="GO:1990189">
    <property type="term" value="F:protein N-terminal-serine acetyltransferase activity"/>
    <property type="evidence" value="ECO:0007669"/>
    <property type="project" value="TreeGrafter"/>
</dbReference>
<dbReference type="InterPro" id="IPR016181">
    <property type="entry name" value="Acyl_CoA_acyltransferase"/>
</dbReference>
<dbReference type="PANTHER" id="PTHR43441">
    <property type="entry name" value="RIBOSOMAL-PROTEIN-SERINE ACETYLTRANSFERASE"/>
    <property type="match status" value="1"/>
</dbReference>
<dbReference type="Gene3D" id="3.40.630.30">
    <property type="match status" value="1"/>
</dbReference>
<dbReference type="PANTHER" id="PTHR43441:SF2">
    <property type="entry name" value="FAMILY ACETYLTRANSFERASE, PUTATIVE (AFU_ORTHOLOGUE AFUA_7G00850)-RELATED"/>
    <property type="match status" value="1"/>
</dbReference>
<sequence length="185" mass="21643">MTEIEHGNKIEQQSLHGERAYLRRPVIKDASKVFNWERDDEVWRYDPHRPYSRTISEFLPTFERNYVRGNGRQFWFIIEDEQHIPIGTITYFNLDYRLGQVEIGLGLGDKSRWGQGYGPEAIRTLVRHLFTFSGIVRIYAETAVANRPARRAFAKANFVEVGQIYDPRSAGDPWLLLEIWKSNAP</sequence>
<protein>
    <submittedName>
        <fullName evidence="2">N-acetyltransferase</fullName>
    </submittedName>
</protein>